<feature type="transmembrane region" description="Helical" evidence="1">
    <location>
        <begin position="193"/>
        <end position="215"/>
    </location>
</feature>
<sequence>MNSLPYFLLNVMIWDLLASVFATIEHGLPILPFDCFHVDGVIIIFTKNEIVYHIASACYLVTRMNSSLAQFFIFPYRYLTIAFGKKTSRVNPKWGIAFCASIHAVHVISFIYVYVNIIGLYDHYPFGKNPPAKKEIACYDHYGSLKNSYSIFFTFLTFTLAALTVVFSLLLVRHFRKMIHLYNKQTLEMHRKFLRSLIIITTVPVLLGLFPHAIGALNTIFFPGFATETLMITTVMIYLDGTLFYVLCIVAFGPYRQVVRRLVSRLFKMKNVVNVSSISVVP</sequence>
<feature type="transmembrane region" description="Helical" evidence="1">
    <location>
        <begin position="94"/>
        <end position="115"/>
    </location>
</feature>
<dbReference type="InterPro" id="IPR019422">
    <property type="entry name" value="7TM_GPCR_serpentine_rcpt_Srh"/>
</dbReference>
<organism evidence="2 3">
    <name type="scientific">Steinernema hermaphroditum</name>
    <dbReference type="NCBI Taxonomy" id="289476"/>
    <lineage>
        <taxon>Eukaryota</taxon>
        <taxon>Metazoa</taxon>
        <taxon>Ecdysozoa</taxon>
        <taxon>Nematoda</taxon>
        <taxon>Chromadorea</taxon>
        <taxon>Rhabditida</taxon>
        <taxon>Tylenchina</taxon>
        <taxon>Panagrolaimomorpha</taxon>
        <taxon>Strongyloidoidea</taxon>
        <taxon>Steinernematidae</taxon>
        <taxon>Steinernema</taxon>
    </lineage>
</organism>
<dbReference type="Proteomes" id="UP001175271">
    <property type="component" value="Unassembled WGS sequence"/>
</dbReference>
<proteinExistence type="predicted"/>
<keyword evidence="1" id="KW-0472">Membrane</keyword>
<dbReference type="SUPFAM" id="SSF81321">
    <property type="entry name" value="Family A G protein-coupled receptor-like"/>
    <property type="match status" value="1"/>
</dbReference>
<protein>
    <submittedName>
        <fullName evidence="2">Uncharacterized protein</fullName>
    </submittedName>
</protein>
<gene>
    <name evidence="2" type="ORF">QR680_015465</name>
</gene>
<dbReference type="Gene3D" id="1.20.1070.10">
    <property type="entry name" value="Rhodopsin 7-helix transmembrane proteins"/>
    <property type="match status" value="1"/>
</dbReference>
<evidence type="ECO:0000256" key="1">
    <source>
        <dbReference type="SAM" id="Phobius"/>
    </source>
</evidence>
<comment type="caution">
    <text evidence="2">The sequence shown here is derived from an EMBL/GenBank/DDBJ whole genome shotgun (WGS) entry which is preliminary data.</text>
</comment>
<name>A0AA39H8T9_9BILA</name>
<feature type="transmembrane region" description="Helical" evidence="1">
    <location>
        <begin position="235"/>
        <end position="255"/>
    </location>
</feature>
<evidence type="ECO:0000313" key="2">
    <source>
        <dbReference type="EMBL" id="KAK0400811.1"/>
    </source>
</evidence>
<evidence type="ECO:0000313" key="3">
    <source>
        <dbReference type="Proteomes" id="UP001175271"/>
    </source>
</evidence>
<dbReference type="AlphaFoldDB" id="A0AA39H8T9"/>
<keyword evidence="3" id="KW-1185">Reference proteome</keyword>
<reference evidence="2" key="1">
    <citation type="submission" date="2023-06" db="EMBL/GenBank/DDBJ databases">
        <title>Genomic analysis of the entomopathogenic nematode Steinernema hermaphroditum.</title>
        <authorList>
            <person name="Schwarz E.M."/>
            <person name="Heppert J.K."/>
            <person name="Baniya A."/>
            <person name="Schwartz H.T."/>
            <person name="Tan C.-H."/>
            <person name="Antoshechkin I."/>
            <person name="Sternberg P.W."/>
            <person name="Goodrich-Blair H."/>
            <person name="Dillman A.R."/>
        </authorList>
    </citation>
    <scope>NUCLEOTIDE SEQUENCE</scope>
    <source>
        <strain evidence="2">PS9179</strain>
        <tissue evidence="2">Whole animal</tissue>
    </source>
</reference>
<keyword evidence="1" id="KW-1133">Transmembrane helix</keyword>
<feature type="transmembrane region" description="Helical" evidence="1">
    <location>
        <begin position="6"/>
        <end position="24"/>
    </location>
</feature>
<dbReference type="EMBL" id="JAUCMV010000004">
    <property type="protein sequence ID" value="KAK0400811.1"/>
    <property type="molecule type" value="Genomic_DNA"/>
</dbReference>
<keyword evidence="1" id="KW-0812">Transmembrane</keyword>
<dbReference type="Pfam" id="PF10318">
    <property type="entry name" value="7TM_GPCR_Srh"/>
    <property type="match status" value="1"/>
</dbReference>
<accession>A0AA39H8T9</accession>
<feature type="transmembrane region" description="Helical" evidence="1">
    <location>
        <begin position="149"/>
        <end position="172"/>
    </location>
</feature>